<name>A0A845APT5_9SPHN</name>
<sequence>MRRNSYLAEGIRPLVDFVYPPRCPLCGDAIASQSGLCASCWPQLTIPGEPSCDACKRPFGDKPAGDGSLCATCLKEPPRHAGIHAATLYTAASRRLVLTYKHGRRLSLARMMARLIAARLPSDLEQALLVPVPLHRWRLWKRGFNQAALLAKELSMITGQELCVDALQRTRATPSLGGLGKAERAKAMQGAIRVNRKRADVMRGRNVVLVDDVLTSGATSDACVSRLASAGATCVHIACFARVLDGDVRGLPKNETPEIAKIPGAA</sequence>
<dbReference type="CDD" id="cd06223">
    <property type="entry name" value="PRTases_typeI"/>
    <property type="match status" value="1"/>
</dbReference>
<dbReference type="Proteomes" id="UP000446786">
    <property type="component" value="Unassembled WGS sequence"/>
</dbReference>
<dbReference type="Pfam" id="PF18912">
    <property type="entry name" value="DZR_2"/>
    <property type="match status" value="1"/>
</dbReference>
<dbReference type="InterPro" id="IPR044005">
    <property type="entry name" value="DZR_2"/>
</dbReference>
<dbReference type="AlphaFoldDB" id="A0A845APT5"/>
<reference evidence="4 5" key="1">
    <citation type="submission" date="2019-12" db="EMBL/GenBank/DDBJ databases">
        <title>Genomic-based taxomic classification of the family Erythrobacteraceae.</title>
        <authorList>
            <person name="Xu L."/>
        </authorList>
    </citation>
    <scope>NUCLEOTIDE SEQUENCE [LARGE SCALE GENOMIC DNA]</scope>
    <source>
        <strain evidence="4 5">JCM 16677</strain>
    </source>
</reference>
<feature type="domain" description="Double zinc ribbon" evidence="3">
    <location>
        <begin position="14"/>
        <end position="74"/>
    </location>
</feature>
<dbReference type="InterPro" id="IPR000836">
    <property type="entry name" value="PRTase_dom"/>
</dbReference>
<comment type="similarity">
    <text evidence="1">Belongs to the ComF/GntX family.</text>
</comment>
<dbReference type="InterPro" id="IPR029057">
    <property type="entry name" value="PRTase-like"/>
</dbReference>
<dbReference type="RefSeq" id="WP_160779670.1">
    <property type="nucleotide sequence ID" value="NZ_BAAAZF010000001.1"/>
</dbReference>
<protein>
    <submittedName>
        <fullName evidence="4">ComF family protein</fullName>
    </submittedName>
</protein>
<dbReference type="InterPro" id="IPR051910">
    <property type="entry name" value="ComF/GntX_DNA_util-trans"/>
</dbReference>
<accession>A0A845APT5</accession>
<dbReference type="Pfam" id="PF00156">
    <property type="entry name" value="Pribosyltran"/>
    <property type="match status" value="1"/>
</dbReference>
<evidence type="ECO:0000259" key="2">
    <source>
        <dbReference type="Pfam" id="PF00156"/>
    </source>
</evidence>
<evidence type="ECO:0000313" key="4">
    <source>
        <dbReference type="EMBL" id="MXP32320.1"/>
    </source>
</evidence>
<dbReference type="PANTHER" id="PTHR47505:SF1">
    <property type="entry name" value="DNA UTILIZATION PROTEIN YHGH"/>
    <property type="match status" value="1"/>
</dbReference>
<dbReference type="Gene3D" id="3.40.50.2020">
    <property type="match status" value="1"/>
</dbReference>
<evidence type="ECO:0000313" key="5">
    <source>
        <dbReference type="Proteomes" id="UP000446786"/>
    </source>
</evidence>
<evidence type="ECO:0000259" key="3">
    <source>
        <dbReference type="Pfam" id="PF18912"/>
    </source>
</evidence>
<feature type="domain" description="Phosphoribosyltransferase" evidence="2">
    <location>
        <begin position="197"/>
        <end position="243"/>
    </location>
</feature>
<organism evidence="4 5">
    <name type="scientific">Parerythrobacter jejuensis</name>
    <dbReference type="NCBI Taxonomy" id="795812"/>
    <lineage>
        <taxon>Bacteria</taxon>
        <taxon>Pseudomonadati</taxon>
        <taxon>Pseudomonadota</taxon>
        <taxon>Alphaproteobacteria</taxon>
        <taxon>Sphingomonadales</taxon>
        <taxon>Erythrobacteraceae</taxon>
        <taxon>Parerythrobacter</taxon>
    </lineage>
</organism>
<dbReference type="PANTHER" id="PTHR47505">
    <property type="entry name" value="DNA UTILIZATION PROTEIN YHGH"/>
    <property type="match status" value="1"/>
</dbReference>
<proteinExistence type="inferred from homology"/>
<keyword evidence="5" id="KW-1185">Reference proteome</keyword>
<comment type="caution">
    <text evidence="4">The sequence shown here is derived from an EMBL/GenBank/DDBJ whole genome shotgun (WGS) entry which is preliminary data.</text>
</comment>
<dbReference type="EMBL" id="WTYE01000001">
    <property type="protein sequence ID" value="MXP32320.1"/>
    <property type="molecule type" value="Genomic_DNA"/>
</dbReference>
<dbReference type="SUPFAM" id="SSF53271">
    <property type="entry name" value="PRTase-like"/>
    <property type="match status" value="1"/>
</dbReference>
<evidence type="ECO:0000256" key="1">
    <source>
        <dbReference type="ARBA" id="ARBA00008007"/>
    </source>
</evidence>
<dbReference type="OrthoDB" id="9779910at2"/>
<gene>
    <name evidence="4" type="ORF">GRI94_10875</name>
</gene>